<evidence type="ECO:0000313" key="4">
    <source>
        <dbReference type="EMBL" id="KAF4634942.1"/>
    </source>
</evidence>
<dbReference type="AlphaFoldDB" id="A0A8H4RUW9"/>
<dbReference type="EMBL" id="JAAMPI010000150">
    <property type="protein sequence ID" value="KAF4634942.1"/>
    <property type="molecule type" value="Genomic_DNA"/>
</dbReference>
<dbReference type="Pfam" id="PF08524">
    <property type="entry name" value="rRNA_processing"/>
    <property type="match status" value="1"/>
</dbReference>
<evidence type="ECO:0000313" key="5">
    <source>
        <dbReference type="Proteomes" id="UP000566819"/>
    </source>
</evidence>
<gene>
    <name evidence="4" type="ORF">G7Y89_g3154</name>
</gene>
<name>A0A8H4RUW9_9HELO</name>
<organism evidence="4 5">
    <name type="scientific">Cudoniella acicularis</name>
    <dbReference type="NCBI Taxonomy" id="354080"/>
    <lineage>
        <taxon>Eukaryota</taxon>
        <taxon>Fungi</taxon>
        <taxon>Dikarya</taxon>
        <taxon>Ascomycota</taxon>
        <taxon>Pezizomycotina</taxon>
        <taxon>Leotiomycetes</taxon>
        <taxon>Helotiales</taxon>
        <taxon>Tricladiaceae</taxon>
        <taxon>Cudoniella</taxon>
    </lineage>
</organism>
<sequence length="190" mass="21813">MAPKRPIADDAAAPQPKKHRPGFKIGPDNLPDVIKIKKDLIHKAKVKKSYAKLKAREPIAETPTAIFYSENAQPVEPASQELHPDRQAMLDAPHESPPPHSQSQRPQRRENRRPKYFEKEEAYAAEKKAEAEAKRLEFERREKEKSQKIEERERFRKAMAKARTGGKNGQRKLGRESKVLLEKVKKIVGE</sequence>
<feature type="compositionally biased region" description="Basic and acidic residues" evidence="3">
    <location>
        <begin position="82"/>
        <end position="94"/>
    </location>
</feature>
<feature type="region of interest" description="Disordered" evidence="3">
    <location>
        <begin position="70"/>
        <end position="177"/>
    </location>
</feature>
<comment type="caution">
    <text evidence="4">The sequence shown here is derived from an EMBL/GenBank/DDBJ whole genome shotgun (WGS) entry which is preliminary data.</text>
</comment>
<protein>
    <recommendedName>
        <fullName evidence="2">rRNA-processing protein FYV7</fullName>
    </recommendedName>
</protein>
<proteinExistence type="inferred from homology"/>
<dbReference type="Proteomes" id="UP000566819">
    <property type="component" value="Unassembled WGS sequence"/>
</dbReference>
<comment type="similarity">
    <text evidence="1">Belongs to the FYV7 family.</text>
</comment>
<accession>A0A8H4RUW9</accession>
<reference evidence="4 5" key="1">
    <citation type="submission" date="2020-03" db="EMBL/GenBank/DDBJ databases">
        <title>Draft Genome Sequence of Cudoniella acicularis.</title>
        <authorList>
            <person name="Buettner E."/>
            <person name="Kellner H."/>
        </authorList>
    </citation>
    <scope>NUCLEOTIDE SEQUENCE [LARGE SCALE GENOMIC DNA]</scope>
    <source>
        <strain evidence="4 5">DSM 108380</strain>
    </source>
</reference>
<feature type="region of interest" description="Disordered" evidence="3">
    <location>
        <begin position="1"/>
        <end position="30"/>
    </location>
</feature>
<dbReference type="PANTHER" id="PTHR41805">
    <property type="entry name" value="EXPRESSED PROTEIN"/>
    <property type="match status" value="1"/>
</dbReference>
<feature type="compositionally biased region" description="Basic and acidic residues" evidence="3">
    <location>
        <begin position="107"/>
        <end position="156"/>
    </location>
</feature>
<keyword evidence="5" id="KW-1185">Reference proteome</keyword>
<dbReference type="InterPro" id="IPR013730">
    <property type="entry name" value="Fyv7/TAP26"/>
</dbReference>
<evidence type="ECO:0000256" key="2">
    <source>
        <dbReference type="ARBA" id="ARBA00018780"/>
    </source>
</evidence>
<dbReference type="OrthoDB" id="2135053at2759"/>
<evidence type="ECO:0000256" key="1">
    <source>
        <dbReference type="ARBA" id="ARBA00006800"/>
    </source>
</evidence>
<dbReference type="PANTHER" id="PTHR41805:SF1">
    <property type="entry name" value="RRNA-PROCESSING PROTEIN FYV7"/>
    <property type="match status" value="1"/>
</dbReference>
<evidence type="ECO:0000256" key="3">
    <source>
        <dbReference type="SAM" id="MobiDB-lite"/>
    </source>
</evidence>